<name>A0ACC0A0M7_CATRO</name>
<dbReference type="EMBL" id="CM044707">
    <property type="protein sequence ID" value="KAI5654111.1"/>
    <property type="molecule type" value="Genomic_DNA"/>
</dbReference>
<protein>
    <submittedName>
        <fullName evidence="1">Uncharacterized protein</fullName>
    </submittedName>
</protein>
<sequence length="130" mass="15491">MLNWLQRELGKVISHYPDRNHNGLKVTFILVHLCFAAQYCHREKVSFMTFSTLLHTYLKMFEADGLYTLYYERFFQVTHALQVTSRFSWDSECLVLSNYNMIYGPFSKWFCRELSGFICRRPDFTIMGAT</sequence>
<proteinExistence type="predicted"/>
<organism evidence="1 2">
    <name type="scientific">Catharanthus roseus</name>
    <name type="common">Madagascar periwinkle</name>
    <name type="synonym">Vinca rosea</name>
    <dbReference type="NCBI Taxonomy" id="4058"/>
    <lineage>
        <taxon>Eukaryota</taxon>
        <taxon>Viridiplantae</taxon>
        <taxon>Streptophyta</taxon>
        <taxon>Embryophyta</taxon>
        <taxon>Tracheophyta</taxon>
        <taxon>Spermatophyta</taxon>
        <taxon>Magnoliopsida</taxon>
        <taxon>eudicotyledons</taxon>
        <taxon>Gunneridae</taxon>
        <taxon>Pentapetalae</taxon>
        <taxon>asterids</taxon>
        <taxon>lamiids</taxon>
        <taxon>Gentianales</taxon>
        <taxon>Apocynaceae</taxon>
        <taxon>Rauvolfioideae</taxon>
        <taxon>Vinceae</taxon>
        <taxon>Catharanthinae</taxon>
        <taxon>Catharanthus</taxon>
    </lineage>
</organism>
<evidence type="ECO:0000313" key="2">
    <source>
        <dbReference type="Proteomes" id="UP001060085"/>
    </source>
</evidence>
<dbReference type="Proteomes" id="UP001060085">
    <property type="component" value="Linkage Group LG07"/>
</dbReference>
<comment type="caution">
    <text evidence="1">The sequence shown here is derived from an EMBL/GenBank/DDBJ whole genome shotgun (WGS) entry which is preliminary data.</text>
</comment>
<evidence type="ECO:0000313" key="1">
    <source>
        <dbReference type="EMBL" id="KAI5654111.1"/>
    </source>
</evidence>
<reference evidence="2" key="1">
    <citation type="journal article" date="2023" name="Nat. Plants">
        <title>Single-cell RNA sequencing provides a high-resolution roadmap for understanding the multicellular compartmentation of specialized metabolism.</title>
        <authorList>
            <person name="Sun S."/>
            <person name="Shen X."/>
            <person name="Li Y."/>
            <person name="Li Y."/>
            <person name="Wang S."/>
            <person name="Li R."/>
            <person name="Zhang H."/>
            <person name="Shen G."/>
            <person name="Guo B."/>
            <person name="Wei J."/>
            <person name="Xu J."/>
            <person name="St-Pierre B."/>
            <person name="Chen S."/>
            <person name="Sun C."/>
        </authorList>
    </citation>
    <scope>NUCLEOTIDE SEQUENCE [LARGE SCALE GENOMIC DNA]</scope>
</reference>
<keyword evidence="2" id="KW-1185">Reference proteome</keyword>
<accession>A0ACC0A0M7</accession>
<gene>
    <name evidence="1" type="ORF">M9H77_31298</name>
</gene>